<dbReference type="InterPro" id="IPR002563">
    <property type="entry name" value="Flavin_Rdtase-like_dom"/>
</dbReference>
<proteinExistence type="predicted"/>
<dbReference type="InterPro" id="IPR012349">
    <property type="entry name" value="Split_barrel_FMN-bd"/>
</dbReference>
<dbReference type="EMBL" id="FNQV01000011">
    <property type="protein sequence ID" value="SEA52842.1"/>
    <property type="molecule type" value="Genomic_DNA"/>
</dbReference>
<dbReference type="PANTHER" id="PTHR30466">
    <property type="entry name" value="FLAVIN REDUCTASE"/>
    <property type="match status" value="1"/>
</dbReference>
<evidence type="ECO:0000313" key="3">
    <source>
        <dbReference type="EMBL" id="SEA52842.1"/>
    </source>
</evidence>
<accession>A0A1H4BYC7</accession>
<sequence length="164" mass="17453">MSELREMFRTIFRRHVAGVTVVTFTVDGELAGFTATSVISVAAAPPSIAFAVSRASGAGMAVAGTSEVIINFLDDASDEVATRFAMRGGDRFLPGSYDLTDDGVPYLPGASAWLRASIVARHDVADSVLIVGEVTEIKVTEGELAPLVYLDRQYRRLAPITTGE</sequence>
<dbReference type="GO" id="GO:0006208">
    <property type="term" value="P:pyrimidine nucleobase catabolic process"/>
    <property type="evidence" value="ECO:0007669"/>
    <property type="project" value="TreeGrafter"/>
</dbReference>
<name>A0A1H4BYC7_9ACTO</name>
<dbReference type="PANTHER" id="PTHR30466:SF1">
    <property type="entry name" value="FMN REDUCTASE (NADH) RUTF"/>
    <property type="match status" value="1"/>
</dbReference>
<evidence type="ECO:0000256" key="1">
    <source>
        <dbReference type="ARBA" id="ARBA00023002"/>
    </source>
</evidence>
<dbReference type="SMART" id="SM00903">
    <property type="entry name" value="Flavin_Reduct"/>
    <property type="match status" value="1"/>
</dbReference>
<dbReference type="OrthoDB" id="9792858at2"/>
<feature type="domain" description="Flavin reductase like" evidence="2">
    <location>
        <begin position="12"/>
        <end position="156"/>
    </location>
</feature>
<dbReference type="Pfam" id="PF01613">
    <property type="entry name" value="Flavin_Reduct"/>
    <property type="match status" value="1"/>
</dbReference>
<dbReference type="Proteomes" id="UP000199288">
    <property type="component" value="Unassembled WGS sequence"/>
</dbReference>
<reference evidence="4" key="1">
    <citation type="submission" date="2016-10" db="EMBL/GenBank/DDBJ databases">
        <authorList>
            <person name="Varghese N."/>
            <person name="Submissions S."/>
        </authorList>
    </citation>
    <scope>NUCLEOTIDE SEQUENCE [LARGE SCALE GENOMIC DNA]</scope>
    <source>
        <strain evidence="4">KPR-1</strain>
    </source>
</reference>
<gene>
    <name evidence="3" type="ORF">SAMN02910418_01790</name>
</gene>
<evidence type="ECO:0000259" key="2">
    <source>
        <dbReference type="SMART" id="SM00903"/>
    </source>
</evidence>
<keyword evidence="1" id="KW-0560">Oxidoreductase</keyword>
<dbReference type="SUPFAM" id="SSF50475">
    <property type="entry name" value="FMN-binding split barrel"/>
    <property type="match status" value="1"/>
</dbReference>
<dbReference type="AlphaFoldDB" id="A0A1H4BYC7"/>
<dbReference type="InterPro" id="IPR050268">
    <property type="entry name" value="NADH-dep_flavin_reductase"/>
</dbReference>
<dbReference type="GO" id="GO:0010181">
    <property type="term" value="F:FMN binding"/>
    <property type="evidence" value="ECO:0007669"/>
    <property type="project" value="InterPro"/>
</dbReference>
<organism evidence="3 4">
    <name type="scientific">Bowdeniella nasicola</name>
    <dbReference type="NCBI Taxonomy" id="208480"/>
    <lineage>
        <taxon>Bacteria</taxon>
        <taxon>Bacillati</taxon>
        <taxon>Actinomycetota</taxon>
        <taxon>Actinomycetes</taxon>
        <taxon>Actinomycetales</taxon>
        <taxon>Actinomycetaceae</taxon>
        <taxon>Bowdeniella</taxon>
    </lineage>
</organism>
<dbReference type="GO" id="GO:0042602">
    <property type="term" value="F:riboflavin reductase (NADPH) activity"/>
    <property type="evidence" value="ECO:0007669"/>
    <property type="project" value="TreeGrafter"/>
</dbReference>
<dbReference type="RefSeq" id="WP_092565100.1">
    <property type="nucleotide sequence ID" value="NZ_FNQV01000011.1"/>
</dbReference>
<protein>
    <submittedName>
        <fullName evidence="3">NADH-FMN oxidoreductase RutF, flavin reductase (DIM6/NTAB) family</fullName>
    </submittedName>
</protein>
<keyword evidence="4" id="KW-1185">Reference proteome</keyword>
<evidence type="ECO:0000313" key="4">
    <source>
        <dbReference type="Proteomes" id="UP000199288"/>
    </source>
</evidence>
<dbReference type="Gene3D" id="2.30.110.10">
    <property type="entry name" value="Electron Transport, Fmn-binding Protein, Chain A"/>
    <property type="match status" value="1"/>
</dbReference>